<dbReference type="Gene3D" id="3.30.43.10">
    <property type="entry name" value="Uridine Diphospho-n-acetylenolpyruvylglucosamine Reductase, domain 2"/>
    <property type="match status" value="1"/>
</dbReference>
<reference evidence="5 6" key="1">
    <citation type="submission" date="2016-11" db="EMBL/GenBank/DDBJ databases">
        <authorList>
            <person name="Jaros S."/>
            <person name="Januszkiewicz K."/>
            <person name="Wedrychowicz H."/>
        </authorList>
    </citation>
    <scope>NUCLEOTIDE SEQUENCE [LARGE SCALE GENOMIC DNA]</scope>
    <source>
        <strain evidence="5 6">DSM 43832</strain>
    </source>
</reference>
<dbReference type="RefSeq" id="WP_073459107.1">
    <property type="nucleotide sequence ID" value="NZ_CALGVN010000037.1"/>
</dbReference>
<evidence type="ECO:0000256" key="3">
    <source>
        <dbReference type="ARBA" id="ARBA00023002"/>
    </source>
</evidence>
<keyword evidence="3" id="KW-0560">Oxidoreductase</keyword>
<dbReference type="InterPro" id="IPR005107">
    <property type="entry name" value="CO_DH_flav_C"/>
</dbReference>
<dbReference type="InterPro" id="IPR036683">
    <property type="entry name" value="CO_DH_flav_C_dom_sf"/>
</dbReference>
<keyword evidence="2" id="KW-0274">FAD</keyword>
<proteinExistence type="predicted"/>
<name>A0A1M6Y2Z7_PSETH</name>
<dbReference type="InterPro" id="IPR016166">
    <property type="entry name" value="FAD-bd_PCMH"/>
</dbReference>
<accession>A0A1M6Y2Z7</accession>
<evidence type="ECO:0000313" key="5">
    <source>
        <dbReference type="EMBL" id="SHL12582.1"/>
    </source>
</evidence>
<dbReference type="OrthoDB" id="9793944at2"/>
<dbReference type="Pfam" id="PF00941">
    <property type="entry name" value="FAD_binding_5"/>
    <property type="match status" value="1"/>
</dbReference>
<dbReference type="PROSITE" id="PS51387">
    <property type="entry name" value="FAD_PCMH"/>
    <property type="match status" value="1"/>
</dbReference>
<dbReference type="EMBL" id="FRAP01000018">
    <property type="protein sequence ID" value="SHL12582.1"/>
    <property type="molecule type" value="Genomic_DNA"/>
</dbReference>
<dbReference type="PANTHER" id="PTHR42659">
    <property type="entry name" value="XANTHINE DEHYDROGENASE SUBUNIT C-RELATED"/>
    <property type="match status" value="1"/>
</dbReference>
<evidence type="ECO:0000259" key="4">
    <source>
        <dbReference type="PROSITE" id="PS51387"/>
    </source>
</evidence>
<dbReference type="InterPro" id="IPR016167">
    <property type="entry name" value="FAD-bd_PCMH_sub1"/>
</dbReference>
<dbReference type="STRING" id="1848.SAMN05443637_118158"/>
<gene>
    <name evidence="5" type="ORF">SAMN05443637_118158</name>
</gene>
<dbReference type="SMART" id="SM01092">
    <property type="entry name" value="CO_deh_flav_C"/>
    <property type="match status" value="1"/>
</dbReference>
<dbReference type="PANTHER" id="PTHR42659:SF2">
    <property type="entry name" value="XANTHINE DEHYDROGENASE SUBUNIT C-RELATED"/>
    <property type="match status" value="1"/>
</dbReference>
<feature type="domain" description="FAD-binding PCMH-type" evidence="4">
    <location>
        <begin position="1"/>
        <end position="217"/>
    </location>
</feature>
<organism evidence="5 6">
    <name type="scientific">Pseudonocardia thermophila</name>
    <dbReference type="NCBI Taxonomy" id="1848"/>
    <lineage>
        <taxon>Bacteria</taxon>
        <taxon>Bacillati</taxon>
        <taxon>Actinomycetota</taxon>
        <taxon>Actinomycetes</taxon>
        <taxon>Pseudonocardiales</taxon>
        <taxon>Pseudonocardiaceae</taxon>
        <taxon>Pseudonocardia</taxon>
    </lineage>
</organism>
<dbReference type="GO" id="GO:0071949">
    <property type="term" value="F:FAD binding"/>
    <property type="evidence" value="ECO:0007669"/>
    <property type="project" value="InterPro"/>
</dbReference>
<keyword evidence="6" id="KW-1185">Reference proteome</keyword>
<dbReference type="InterPro" id="IPR036318">
    <property type="entry name" value="FAD-bd_PCMH-like_sf"/>
</dbReference>
<evidence type="ECO:0000256" key="2">
    <source>
        <dbReference type="ARBA" id="ARBA00022827"/>
    </source>
</evidence>
<evidence type="ECO:0000313" key="6">
    <source>
        <dbReference type="Proteomes" id="UP000184363"/>
    </source>
</evidence>
<dbReference type="SUPFAM" id="SSF55447">
    <property type="entry name" value="CO dehydrogenase flavoprotein C-terminal domain-like"/>
    <property type="match status" value="1"/>
</dbReference>
<dbReference type="Gene3D" id="3.30.465.10">
    <property type="match status" value="1"/>
</dbReference>
<dbReference type="InterPro" id="IPR016169">
    <property type="entry name" value="FAD-bd_PCMH_sub2"/>
</dbReference>
<dbReference type="InterPro" id="IPR002346">
    <property type="entry name" value="Mopterin_DH_FAD-bd"/>
</dbReference>
<dbReference type="GO" id="GO:0016491">
    <property type="term" value="F:oxidoreductase activity"/>
    <property type="evidence" value="ECO:0007669"/>
    <property type="project" value="UniProtKB-KW"/>
</dbReference>
<dbReference type="InterPro" id="IPR051312">
    <property type="entry name" value="Diverse_Substr_Oxidored"/>
</dbReference>
<dbReference type="SUPFAM" id="SSF56176">
    <property type="entry name" value="FAD-binding/transporter-associated domain-like"/>
    <property type="match status" value="1"/>
</dbReference>
<dbReference type="Gene3D" id="3.30.390.50">
    <property type="entry name" value="CO dehydrogenase flavoprotein, C-terminal domain"/>
    <property type="match status" value="1"/>
</dbReference>
<protein>
    <submittedName>
        <fullName evidence="5">Carbon-monoxide dehydrogenase medium subunit</fullName>
    </submittedName>
</protein>
<evidence type="ECO:0000256" key="1">
    <source>
        <dbReference type="ARBA" id="ARBA00022630"/>
    </source>
</evidence>
<keyword evidence="1" id="KW-0285">Flavoprotein</keyword>
<dbReference type="Proteomes" id="UP000184363">
    <property type="component" value="Unassembled WGS sequence"/>
</dbReference>
<dbReference type="Pfam" id="PF03450">
    <property type="entry name" value="CO_deh_flav_C"/>
    <property type="match status" value="1"/>
</dbReference>
<sequence>MKPAQFDYLRPGSLAEAIEALGANPDSKVLAGGQSLIPMMNMRLARPSALVDIGRIDGLAGISANGSLRVGATTRQAEVLADATVQRRWPLITAALRHVGHPATRARGTFGGSIAHAEPAAELPAAMLALDAAFTVHRPGGTRTVAATDFFLGHYTTVLAEDELLGHVDVPALGGSHWAFAEVARRHGDYALTGVAVRLTPDADGVVTDARVALFAVSSRPVRSAAAERLLVGTRVGDAEAATAAGKVALDDIEVAEDSFVSATYRTEATAAIVRRALLEAATNPKGEN</sequence>
<dbReference type="AlphaFoldDB" id="A0A1M6Y2Z7"/>